<organism evidence="3 4">
    <name type="scientific">Oopsacas minuta</name>
    <dbReference type="NCBI Taxonomy" id="111878"/>
    <lineage>
        <taxon>Eukaryota</taxon>
        <taxon>Metazoa</taxon>
        <taxon>Porifera</taxon>
        <taxon>Hexactinellida</taxon>
        <taxon>Hexasterophora</taxon>
        <taxon>Lyssacinosida</taxon>
        <taxon>Leucopsacidae</taxon>
        <taxon>Oopsacas</taxon>
    </lineage>
</organism>
<dbReference type="EMBL" id="JAKMXF010000144">
    <property type="protein sequence ID" value="KAI6656517.1"/>
    <property type="molecule type" value="Genomic_DNA"/>
</dbReference>
<keyword evidence="1" id="KW-1133">Transmembrane helix</keyword>
<keyword evidence="4" id="KW-1185">Reference proteome</keyword>
<reference evidence="3 4" key="1">
    <citation type="journal article" date="2023" name="BMC Biol.">
        <title>The compact genome of the sponge Oopsacas minuta (Hexactinellida) is lacking key metazoan core genes.</title>
        <authorList>
            <person name="Santini S."/>
            <person name="Schenkelaars Q."/>
            <person name="Jourda C."/>
            <person name="Duchesne M."/>
            <person name="Belahbib H."/>
            <person name="Rocher C."/>
            <person name="Selva M."/>
            <person name="Riesgo A."/>
            <person name="Vervoort M."/>
            <person name="Leys S.P."/>
            <person name="Kodjabachian L."/>
            <person name="Le Bivic A."/>
            <person name="Borchiellini C."/>
            <person name="Claverie J.M."/>
            <person name="Renard E."/>
        </authorList>
    </citation>
    <scope>NUCLEOTIDE SEQUENCE [LARGE SCALE GENOMIC DNA]</scope>
    <source>
        <strain evidence="3">SPO-2</strain>
    </source>
</reference>
<dbReference type="AlphaFoldDB" id="A0AAV7K5F9"/>
<comment type="caution">
    <text evidence="3">The sequence shown here is derived from an EMBL/GenBank/DDBJ whole genome shotgun (WGS) entry which is preliminary data.</text>
</comment>
<dbReference type="Proteomes" id="UP001165289">
    <property type="component" value="Unassembled WGS sequence"/>
</dbReference>
<feature type="transmembrane region" description="Helical" evidence="1">
    <location>
        <begin position="101"/>
        <end position="132"/>
    </location>
</feature>
<keyword evidence="1" id="KW-0812">Transmembrane</keyword>
<accession>A0AAV7K5F9</accession>
<evidence type="ECO:0000313" key="4">
    <source>
        <dbReference type="Proteomes" id="UP001165289"/>
    </source>
</evidence>
<feature type="signal peptide" evidence="2">
    <location>
        <begin position="1"/>
        <end position="19"/>
    </location>
</feature>
<gene>
    <name evidence="3" type="ORF">LOD99_1313</name>
</gene>
<evidence type="ECO:0000256" key="1">
    <source>
        <dbReference type="SAM" id="Phobius"/>
    </source>
</evidence>
<keyword evidence="2" id="KW-0732">Signal</keyword>
<sequence length="246" mass="27511">MLRIFICLSALYFVYVLSAASHDINGRIKTDATQQTKFTPIVTDPINEKTTSTLSIQNTTASSIPSSTTLATQTTTFNISLSTTIATQTNSTLPLKDIVEMYVYLGVGIIAAILLPFLMCVTFVIVFCIHFFNRKKQQHSIKSYEFPWGNCQIYGIQQTPENTPEHDLFKKVIVDNKVIYVRNSEGMQQYPDKLANPVYEIVDDNFKEFKLCENSSGKASSSLASTNLSEVTAIENNNSLLYEVIT</sequence>
<proteinExistence type="predicted"/>
<feature type="chain" id="PRO_5043888343" evidence="2">
    <location>
        <begin position="20"/>
        <end position="246"/>
    </location>
</feature>
<name>A0AAV7K5F9_9METZ</name>
<evidence type="ECO:0000256" key="2">
    <source>
        <dbReference type="SAM" id="SignalP"/>
    </source>
</evidence>
<protein>
    <submittedName>
        <fullName evidence="3">Uncharacterized protein</fullName>
    </submittedName>
</protein>
<evidence type="ECO:0000313" key="3">
    <source>
        <dbReference type="EMBL" id="KAI6656517.1"/>
    </source>
</evidence>
<keyword evidence="1" id="KW-0472">Membrane</keyword>